<keyword evidence="6 8" id="KW-0460">Magnesium</keyword>
<evidence type="ECO:0000256" key="5">
    <source>
        <dbReference type="ARBA" id="ARBA00022833"/>
    </source>
</evidence>
<feature type="binding site" evidence="8">
    <location>
        <position position="472"/>
    </location>
    <ligand>
        <name>Mg(2+)</name>
        <dbReference type="ChEBI" id="CHEBI:18420"/>
    </ligand>
</feature>
<dbReference type="RefSeq" id="WP_307261562.1">
    <property type="nucleotide sequence ID" value="NZ_JAUSVL010000001.1"/>
</dbReference>
<keyword evidence="4" id="KW-0378">Hydrolase</keyword>
<dbReference type="Gene3D" id="3.40.720.10">
    <property type="entry name" value="Alkaline Phosphatase, subunit A"/>
    <property type="match status" value="1"/>
</dbReference>
<dbReference type="InterPro" id="IPR017850">
    <property type="entry name" value="Alkaline_phosphatase_core_sf"/>
</dbReference>
<evidence type="ECO:0000256" key="9">
    <source>
        <dbReference type="RuleBase" id="RU003946"/>
    </source>
</evidence>
<evidence type="ECO:0000256" key="6">
    <source>
        <dbReference type="ARBA" id="ARBA00022842"/>
    </source>
</evidence>
<accession>A0AAE3VGK3</accession>
<evidence type="ECO:0000256" key="4">
    <source>
        <dbReference type="ARBA" id="ARBA00022801"/>
    </source>
</evidence>
<comment type="cofactor">
    <cofactor evidence="8">
        <name>Zn(2+)</name>
        <dbReference type="ChEBI" id="CHEBI:29105"/>
    </cofactor>
    <text evidence="8">Binds 2 Zn(2+) ions.</text>
</comment>
<organism evidence="10 11">
    <name type="scientific">Oligosphaera ethanolica</name>
    <dbReference type="NCBI Taxonomy" id="760260"/>
    <lineage>
        <taxon>Bacteria</taxon>
        <taxon>Pseudomonadati</taxon>
        <taxon>Lentisphaerota</taxon>
        <taxon>Oligosphaeria</taxon>
        <taxon>Oligosphaerales</taxon>
        <taxon>Oligosphaeraceae</taxon>
        <taxon>Oligosphaera</taxon>
    </lineage>
</organism>
<feature type="binding site" evidence="8">
    <location>
        <position position="520"/>
    </location>
    <ligand>
        <name>Zn(2+)</name>
        <dbReference type="ChEBI" id="CHEBI:29105"/>
        <label>2</label>
    </ligand>
</feature>
<evidence type="ECO:0000313" key="11">
    <source>
        <dbReference type="Proteomes" id="UP001238163"/>
    </source>
</evidence>
<proteinExistence type="inferred from homology"/>
<dbReference type="SUPFAM" id="SSF53649">
    <property type="entry name" value="Alkaline phosphatase-like"/>
    <property type="match status" value="1"/>
</dbReference>
<feature type="binding site" evidence="8">
    <location>
        <position position="477"/>
    </location>
    <ligand>
        <name>Zn(2+)</name>
        <dbReference type="ChEBI" id="CHEBI:29105"/>
        <label>2</label>
    </ligand>
</feature>
<evidence type="ECO:0000256" key="3">
    <source>
        <dbReference type="ARBA" id="ARBA00022723"/>
    </source>
</evidence>
<comment type="caution">
    <text evidence="10">The sequence shown here is derived from an EMBL/GenBank/DDBJ whole genome shotgun (WGS) entry which is preliminary data.</text>
</comment>
<evidence type="ECO:0000313" key="10">
    <source>
        <dbReference type="EMBL" id="MDQ0290144.1"/>
    </source>
</evidence>
<name>A0AAE3VGK3_9BACT</name>
<keyword evidence="3 8" id="KW-0479">Metal-binding</keyword>
<sequence length="590" mass="63338">MRFSKKMLGAALLLVVGTLFLQAGPIRPLDLGSVVNRAFMDQVADDQLGGWTDQGGNDLRVLPAGKENYGRVPFEVLSDQQGAAKACVVLGSKKKPFLENEARLELARPEKEPALYLFHACAFNDTKNDIAGRLTAEFSDGNAQEWRVRIGRDVQPWTSASNASNAQRCWTEYNNNTQVSLFVSKFPLGGKELKALRFKGEEAVWMIAAASIGDDLRVMPLRQDFQMKSDFTAPEAFDAQALAALPTAGTPKNIVLIIGDGMGLGSLTLASLHAHGAPYKLAMESLPVSGLCTTHSGNADVTDSAASGTALSSGYKTYNGAIGMTMNKEALRTIAEEARDAGWAVGVMTTDSLTGATPSAFVAHVPSRSMSVEIADWYVRSDFDLMIGSGNSKPFLPEDAGGMRKDARNLLQELATAGYQEVKDPAALAAVKGAPVFGFVGWPTEKNLGEMTAAALPYLASRSDKGFFIMIECSWPDGGGHGNNPDTSVKGVLSTDYATRAAVEYALAHKDTLVLVTADHETGLIHAAANRVNPRRPHVLYQTTGHSQSPVPVFAFGPGAEHFHGMMDNTDIPKVFARFWQLPLRQAVAE</sequence>
<keyword evidence="5 8" id="KW-0862">Zinc</keyword>
<gene>
    <name evidence="10" type="ORF">J3R75_002251</name>
</gene>
<feature type="binding site" evidence="8">
    <location>
        <position position="260"/>
    </location>
    <ligand>
        <name>Mg(2+)</name>
        <dbReference type="ChEBI" id="CHEBI:18420"/>
    </ligand>
</feature>
<feature type="binding site" evidence="8">
    <location>
        <position position="357"/>
    </location>
    <ligand>
        <name>Mg(2+)</name>
        <dbReference type="ChEBI" id="CHEBI:18420"/>
    </ligand>
</feature>
<reference evidence="10" key="1">
    <citation type="submission" date="2023-07" db="EMBL/GenBank/DDBJ databases">
        <title>Genomic Encyclopedia of Type Strains, Phase IV (KMG-IV): sequencing the most valuable type-strain genomes for metagenomic binning, comparative biology and taxonomic classification.</title>
        <authorList>
            <person name="Goeker M."/>
        </authorList>
    </citation>
    <scope>NUCLEOTIDE SEQUENCE</scope>
    <source>
        <strain evidence="10">DSM 24202</strain>
    </source>
</reference>
<comment type="cofactor">
    <cofactor evidence="8">
        <name>Mg(2+)</name>
        <dbReference type="ChEBI" id="CHEBI:18420"/>
    </cofactor>
    <text evidence="8">Binds 1 Mg(2+) ion.</text>
</comment>
<evidence type="ECO:0000256" key="8">
    <source>
        <dbReference type="PIRSR" id="PIRSR601952-2"/>
    </source>
</evidence>
<dbReference type="GO" id="GO:0046872">
    <property type="term" value="F:metal ion binding"/>
    <property type="evidence" value="ECO:0007669"/>
    <property type="project" value="UniProtKB-KW"/>
</dbReference>
<feature type="binding site" evidence="8">
    <location>
        <position position="481"/>
    </location>
    <ligand>
        <name>Zn(2+)</name>
        <dbReference type="ChEBI" id="CHEBI:29105"/>
        <label>2</label>
    </ligand>
</feature>
<evidence type="ECO:0000256" key="1">
    <source>
        <dbReference type="ARBA" id="ARBA00005984"/>
    </source>
</evidence>
<protein>
    <submittedName>
        <fullName evidence="10">Alkaline phosphatase</fullName>
    </submittedName>
</protein>
<dbReference type="PRINTS" id="PR00113">
    <property type="entry name" value="ALKPHPHTASE"/>
</dbReference>
<dbReference type="PANTHER" id="PTHR11596:SF5">
    <property type="entry name" value="ALKALINE PHOSPHATASE"/>
    <property type="match status" value="1"/>
</dbReference>
<comment type="similarity">
    <text evidence="1 9">Belongs to the alkaline phosphatase family.</text>
</comment>
<dbReference type="InterPro" id="IPR001952">
    <property type="entry name" value="Alkaline_phosphatase"/>
</dbReference>
<evidence type="ECO:0000256" key="7">
    <source>
        <dbReference type="PIRSR" id="PIRSR601952-1"/>
    </source>
</evidence>
<dbReference type="PANTHER" id="PTHR11596">
    <property type="entry name" value="ALKALINE PHOSPHATASE"/>
    <property type="match status" value="1"/>
</dbReference>
<keyword evidence="2" id="KW-0597">Phosphoprotein</keyword>
<dbReference type="SMART" id="SM00098">
    <property type="entry name" value="alkPPc"/>
    <property type="match status" value="1"/>
</dbReference>
<dbReference type="CDD" id="cd16012">
    <property type="entry name" value="ALP"/>
    <property type="match status" value="1"/>
</dbReference>
<evidence type="ECO:0000256" key="2">
    <source>
        <dbReference type="ARBA" id="ARBA00022553"/>
    </source>
</evidence>
<dbReference type="AlphaFoldDB" id="A0AAE3VGK3"/>
<keyword evidence="11" id="KW-1185">Reference proteome</keyword>
<dbReference type="InterPro" id="IPR018299">
    <property type="entry name" value="Alkaline_phosphatase_AS"/>
</dbReference>
<feature type="active site" description="Phosphoserine intermediate" evidence="7">
    <location>
        <position position="304"/>
    </location>
</feature>
<dbReference type="Pfam" id="PF00245">
    <property type="entry name" value="Alk_phosphatase"/>
    <property type="match status" value="2"/>
</dbReference>
<dbReference type="GO" id="GO:0004035">
    <property type="term" value="F:alkaline phosphatase activity"/>
    <property type="evidence" value="ECO:0007669"/>
    <property type="project" value="TreeGrafter"/>
</dbReference>
<dbReference type="EMBL" id="JAUSVL010000001">
    <property type="protein sequence ID" value="MDQ0290144.1"/>
    <property type="molecule type" value="Genomic_DNA"/>
</dbReference>
<dbReference type="PROSITE" id="PS00123">
    <property type="entry name" value="ALKALINE_PHOSPHATASE"/>
    <property type="match status" value="1"/>
</dbReference>
<feature type="binding site" evidence="8">
    <location>
        <position position="260"/>
    </location>
    <ligand>
        <name>Zn(2+)</name>
        <dbReference type="ChEBI" id="CHEBI:29105"/>
        <label>2</label>
    </ligand>
</feature>
<dbReference type="Proteomes" id="UP001238163">
    <property type="component" value="Unassembled WGS sequence"/>
</dbReference>
<feature type="binding site" evidence="8">
    <location>
        <position position="519"/>
    </location>
    <ligand>
        <name>Zn(2+)</name>
        <dbReference type="ChEBI" id="CHEBI:29105"/>
        <label>2</label>
    </ligand>
</feature>